<accession>A0A8J9S3R1</accession>
<comment type="similarity">
    <text evidence="2 10">Belongs to the mitochondrial carrier (TC 2.A.29) family.</text>
</comment>
<dbReference type="InterPro" id="IPR050567">
    <property type="entry name" value="Mitochondrial_Carrier"/>
</dbReference>
<protein>
    <submittedName>
        <fullName evidence="12">Uncharacterized protein</fullName>
    </submittedName>
</protein>
<keyword evidence="7" id="KW-0496">Mitochondrion</keyword>
<gene>
    <name evidence="12" type="ORF">PTTT1_LOCUS14312</name>
</gene>
<dbReference type="GO" id="GO:0022857">
    <property type="term" value="F:transmembrane transporter activity"/>
    <property type="evidence" value="ECO:0007669"/>
    <property type="project" value="TreeGrafter"/>
</dbReference>
<proteinExistence type="inferred from homology"/>
<evidence type="ECO:0000256" key="2">
    <source>
        <dbReference type="ARBA" id="ARBA00006375"/>
    </source>
</evidence>
<feature type="repeat" description="Solcar" evidence="9">
    <location>
        <begin position="35"/>
        <end position="145"/>
    </location>
</feature>
<dbReference type="GO" id="GO:0031966">
    <property type="term" value="C:mitochondrial membrane"/>
    <property type="evidence" value="ECO:0007669"/>
    <property type="project" value="UniProtKB-SubCell"/>
</dbReference>
<dbReference type="AlphaFoldDB" id="A0A8J9S3R1"/>
<evidence type="ECO:0000256" key="7">
    <source>
        <dbReference type="ARBA" id="ARBA00023128"/>
    </source>
</evidence>
<dbReference type="InterPro" id="IPR023395">
    <property type="entry name" value="MCP_dom_sf"/>
</dbReference>
<feature type="repeat" description="Solcar" evidence="9">
    <location>
        <begin position="156"/>
        <end position="242"/>
    </location>
</feature>
<reference evidence="12" key="1">
    <citation type="submission" date="2022-02" db="EMBL/GenBank/DDBJ databases">
        <authorList>
            <person name="Giguere J D."/>
        </authorList>
    </citation>
    <scope>NUCLEOTIDE SEQUENCE</scope>
    <source>
        <strain evidence="12">CCAP 1055/1</strain>
    </source>
</reference>
<evidence type="ECO:0000313" key="12">
    <source>
        <dbReference type="EMBL" id="CAG9280746.1"/>
    </source>
</evidence>
<feature type="repeat" description="Solcar" evidence="9">
    <location>
        <begin position="249"/>
        <end position="343"/>
    </location>
</feature>
<keyword evidence="8 9" id="KW-0472">Membrane</keyword>
<dbReference type="PANTHER" id="PTHR45624:SF10">
    <property type="entry name" value="SLC (SOLUTE CARRIER) HOMOLOG"/>
    <property type="match status" value="1"/>
</dbReference>
<feature type="transmembrane region" description="Helical" evidence="11">
    <location>
        <begin position="231"/>
        <end position="257"/>
    </location>
</feature>
<keyword evidence="4 9" id="KW-0812">Transmembrane</keyword>
<evidence type="ECO:0000256" key="10">
    <source>
        <dbReference type="RuleBase" id="RU000488"/>
    </source>
</evidence>
<evidence type="ECO:0000256" key="4">
    <source>
        <dbReference type="ARBA" id="ARBA00022692"/>
    </source>
</evidence>
<dbReference type="Proteomes" id="UP000836788">
    <property type="component" value="Chromosome 13"/>
</dbReference>
<dbReference type="PANTHER" id="PTHR45624">
    <property type="entry name" value="MITOCHONDRIAL BASIC AMINO ACIDS TRANSPORTER-RELATED"/>
    <property type="match status" value="1"/>
</dbReference>
<evidence type="ECO:0000256" key="3">
    <source>
        <dbReference type="ARBA" id="ARBA00022448"/>
    </source>
</evidence>
<evidence type="ECO:0000256" key="11">
    <source>
        <dbReference type="SAM" id="Phobius"/>
    </source>
</evidence>
<dbReference type="PROSITE" id="PS50920">
    <property type="entry name" value="SOLCAR"/>
    <property type="match status" value="3"/>
</dbReference>
<dbReference type="InterPro" id="IPR018108">
    <property type="entry name" value="MCP_transmembrane"/>
</dbReference>
<evidence type="ECO:0000256" key="8">
    <source>
        <dbReference type="ARBA" id="ARBA00023136"/>
    </source>
</evidence>
<evidence type="ECO:0000256" key="1">
    <source>
        <dbReference type="ARBA" id="ARBA00004225"/>
    </source>
</evidence>
<dbReference type="Gene3D" id="1.50.40.10">
    <property type="entry name" value="Mitochondrial carrier domain"/>
    <property type="match status" value="2"/>
</dbReference>
<name>A0A8J9S3R1_PHATR</name>
<feature type="transmembrane region" description="Helical" evidence="11">
    <location>
        <begin position="38"/>
        <end position="58"/>
    </location>
</feature>
<dbReference type="SUPFAM" id="SSF103506">
    <property type="entry name" value="Mitochondrial carrier"/>
    <property type="match status" value="1"/>
</dbReference>
<dbReference type="OMA" id="YANEIEC"/>
<keyword evidence="6 11" id="KW-1133">Transmembrane helix</keyword>
<keyword evidence="3 10" id="KW-0813">Transport</keyword>
<evidence type="ECO:0000256" key="9">
    <source>
        <dbReference type="PROSITE-ProRule" id="PRU00282"/>
    </source>
</evidence>
<feature type="transmembrane region" description="Helical" evidence="11">
    <location>
        <begin position="129"/>
        <end position="149"/>
    </location>
</feature>
<organism evidence="12">
    <name type="scientific">Phaeodactylum tricornutum</name>
    <name type="common">Diatom</name>
    <dbReference type="NCBI Taxonomy" id="2850"/>
    <lineage>
        <taxon>Eukaryota</taxon>
        <taxon>Sar</taxon>
        <taxon>Stramenopiles</taxon>
        <taxon>Ochrophyta</taxon>
        <taxon>Bacillariophyta</taxon>
        <taxon>Bacillariophyceae</taxon>
        <taxon>Bacillariophycidae</taxon>
        <taxon>Naviculales</taxon>
        <taxon>Phaeodactylaceae</taxon>
        <taxon>Phaeodactylum</taxon>
    </lineage>
</organism>
<dbReference type="Pfam" id="PF00153">
    <property type="entry name" value="Mito_carr"/>
    <property type="match status" value="3"/>
</dbReference>
<sequence>MNLSVSRILRGGAVRRIAIGQRGNADAGTQLTALSPTLLSVLAGSAAGAIGVGVAFPLDTLKTKAQTMRSLGNDVGTIATTTTATGTGEGTWSPQSEKLNMIQLIGVIWNREGLDGFFSGVKGMMIGQAIIKALAFSANANALSCLKASDWSQDLSTGSILLVAACFAGFVSSFVVAPIERIKVMMQSSSPGKYMNELYCLQVVLHNEGIAGLLTRGLGATLAREIPSYGIYFWLYGFLSQSPIASLLPATVAPLIFGAIAGMSSWLPVYPIDVVKTTLQNTEGGMQPNLTGEGANPTAWQVVCELYRDGGIGIFFDGLDAKMLRAAVNHAVTFSIYDWLMNTVFVANI</sequence>
<evidence type="ECO:0000256" key="5">
    <source>
        <dbReference type="ARBA" id="ARBA00022737"/>
    </source>
</evidence>
<comment type="subcellular location">
    <subcellularLocation>
        <location evidence="1">Mitochondrion membrane</location>
        <topology evidence="1">Multi-pass membrane protein</topology>
    </subcellularLocation>
</comment>
<keyword evidence="5" id="KW-0677">Repeat</keyword>
<feature type="transmembrane region" description="Helical" evidence="11">
    <location>
        <begin position="155"/>
        <end position="177"/>
    </location>
</feature>
<evidence type="ECO:0000256" key="6">
    <source>
        <dbReference type="ARBA" id="ARBA00022989"/>
    </source>
</evidence>
<dbReference type="EMBL" id="OU594954">
    <property type="protein sequence ID" value="CAG9280746.1"/>
    <property type="molecule type" value="Genomic_DNA"/>
</dbReference>